<dbReference type="EMBL" id="JADYXP020000003">
    <property type="protein sequence ID" value="KAL0127620.1"/>
    <property type="molecule type" value="Genomic_DNA"/>
</dbReference>
<dbReference type="Proteomes" id="UP001430953">
    <property type="component" value="Unassembled WGS sequence"/>
</dbReference>
<evidence type="ECO:0000313" key="3">
    <source>
        <dbReference type="Proteomes" id="UP001430953"/>
    </source>
</evidence>
<keyword evidence="3" id="KW-1185">Reference proteome</keyword>
<dbReference type="AlphaFoldDB" id="A0AAW2GLU5"/>
<name>A0AAW2GLU5_9HYME</name>
<proteinExistence type="predicted"/>
<gene>
    <name evidence="2" type="ORF">PUN28_003122</name>
</gene>
<accession>A0AAW2GLU5</accession>
<feature type="compositionally biased region" description="Basic and acidic residues" evidence="1">
    <location>
        <begin position="69"/>
        <end position="82"/>
    </location>
</feature>
<reference evidence="2 3" key="1">
    <citation type="submission" date="2023-03" db="EMBL/GenBank/DDBJ databases">
        <title>High recombination rates correlate with genetic variation in Cardiocondyla obscurior ants.</title>
        <authorList>
            <person name="Errbii M."/>
        </authorList>
    </citation>
    <scope>NUCLEOTIDE SEQUENCE [LARGE SCALE GENOMIC DNA]</scope>
    <source>
        <strain evidence="2">Alpha-2009</strain>
        <tissue evidence="2">Whole body</tissue>
    </source>
</reference>
<sequence>MTIKNYIFNLKYTYNNTSCIKYIHIYYYLLIIKQENLSHNNQLIHSTECLNARLSNTYLNSTIAPGEYSHETIDPRHTHQADDQFPNTNNPVFRSRSYE</sequence>
<comment type="caution">
    <text evidence="2">The sequence shown here is derived from an EMBL/GenBank/DDBJ whole genome shotgun (WGS) entry which is preliminary data.</text>
</comment>
<evidence type="ECO:0000313" key="2">
    <source>
        <dbReference type="EMBL" id="KAL0127620.1"/>
    </source>
</evidence>
<organism evidence="2 3">
    <name type="scientific">Cardiocondyla obscurior</name>
    <dbReference type="NCBI Taxonomy" id="286306"/>
    <lineage>
        <taxon>Eukaryota</taxon>
        <taxon>Metazoa</taxon>
        <taxon>Ecdysozoa</taxon>
        <taxon>Arthropoda</taxon>
        <taxon>Hexapoda</taxon>
        <taxon>Insecta</taxon>
        <taxon>Pterygota</taxon>
        <taxon>Neoptera</taxon>
        <taxon>Endopterygota</taxon>
        <taxon>Hymenoptera</taxon>
        <taxon>Apocrita</taxon>
        <taxon>Aculeata</taxon>
        <taxon>Formicoidea</taxon>
        <taxon>Formicidae</taxon>
        <taxon>Myrmicinae</taxon>
        <taxon>Cardiocondyla</taxon>
    </lineage>
</organism>
<evidence type="ECO:0000256" key="1">
    <source>
        <dbReference type="SAM" id="MobiDB-lite"/>
    </source>
</evidence>
<protein>
    <submittedName>
        <fullName evidence="2">Uncharacterized protein</fullName>
    </submittedName>
</protein>
<feature type="region of interest" description="Disordered" evidence="1">
    <location>
        <begin position="69"/>
        <end position="99"/>
    </location>
</feature>